<feature type="compositionally biased region" description="Basic and acidic residues" evidence="1">
    <location>
        <begin position="115"/>
        <end position="134"/>
    </location>
</feature>
<proteinExistence type="predicted"/>
<protein>
    <recommendedName>
        <fullName evidence="5">Secreted protein</fullName>
    </recommendedName>
</protein>
<feature type="region of interest" description="Disordered" evidence="1">
    <location>
        <begin position="45"/>
        <end position="70"/>
    </location>
</feature>
<dbReference type="EMBL" id="JBHSON010000008">
    <property type="protein sequence ID" value="MFC5745443.1"/>
    <property type="molecule type" value="Genomic_DNA"/>
</dbReference>
<evidence type="ECO:0000313" key="4">
    <source>
        <dbReference type="Proteomes" id="UP001596074"/>
    </source>
</evidence>
<feature type="compositionally biased region" description="Low complexity" evidence="1">
    <location>
        <begin position="45"/>
        <end position="58"/>
    </location>
</feature>
<keyword evidence="4" id="KW-1185">Reference proteome</keyword>
<feature type="region of interest" description="Disordered" evidence="1">
    <location>
        <begin position="115"/>
        <end position="137"/>
    </location>
</feature>
<keyword evidence="2" id="KW-0732">Signal</keyword>
<feature type="signal peptide" evidence="2">
    <location>
        <begin position="1"/>
        <end position="32"/>
    </location>
</feature>
<comment type="caution">
    <text evidence="3">The sequence shown here is derived from an EMBL/GenBank/DDBJ whole genome shotgun (WGS) entry which is preliminary data.</text>
</comment>
<name>A0ABW0ZSB7_9ACTN</name>
<evidence type="ECO:0000256" key="2">
    <source>
        <dbReference type="SAM" id="SignalP"/>
    </source>
</evidence>
<evidence type="ECO:0000313" key="3">
    <source>
        <dbReference type="EMBL" id="MFC5745443.1"/>
    </source>
</evidence>
<reference evidence="4" key="1">
    <citation type="journal article" date="2019" name="Int. J. Syst. Evol. Microbiol.">
        <title>The Global Catalogue of Microorganisms (GCM) 10K type strain sequencing project: providing services to taxonomists for standard genome sequencing and annotation.</title>
        <authorList>
            <consortium name="The Broad Institute Genomics Platform"/>
            <consortium name="The Broad Institute Genome Sequencing Center for Infectious Disease"/>
            <person name="Wu L."/>
            <person name="Ma J."/>
        </authorList>
    </citation>
    <scope>NUCLEOTIDE SEQUENCE [LARGE SCALE GENOMIC DNA]</scope>
    <source>
        <strain evidence="4">KCTC 42087</strain>
    </source>
</reference>
<organism evidence="3 4">
    <name type="scientific">Actinomadura rugatobispora</name>
    <dbReference type="NCBI Taxonomy" id="1994"/>
    <lineage>
        <taxon>Bacteria</taxon>
        <taxon>Bacillati</taxon>
        <taxon>Actinomycetota</taxon>
        <taxon>Actinomycetes</taxon>
        <taxon>Streptosporangiales</taxon>
        <taxon>Thermomonosporaceae</taxon>
        <taxon>Actinomadura</taxon>
    </lineage>
</organism>
<accession>A0ABW0ZSB7</accession>
<sequence length="154" mass="16166">MTRCAGLRPTAAITRRALVLLLGACMLLTLGAAVPGGADTGPALPAPATATPLTAGTAGPPPGSPAGAATAFAETCEERERPSEREGVGHSHVRLRCTVSDTRILKTPDDLSKPYLDDHRAGAAFHPRDHDGRPRGLRTRTARDTRALLQVFRC</sequence>
<dbReference type="Proteomes" id="UP001596074">
    <property type="component" value="Unassembled WGS sequence"/>
</dbReference>
<dbReference type="RefSeq" id="WP_378281069.1">
    <property type="nucleotide sequence ID" value="NZ_JBHSON010000008.1"/>
</dbReference>
<evidence type="ECO:0000256" key="1">
    <source>
        <dbReference type="SAM" id="MobiDB-lite"/>
    </source>
</evidence>
<gene>
    <name evidence="3" type="ORF">ACFPZN_07490</name>
</gene>
<evidence type="ECO:0008006" key="5">
    <source>
        <dbReference type="Google" id="ProtNLM"/>
    </source>
</evidence>
<feature type="chain" id="PRO_5046911109" description="Secreted protein" evidence="2">
    <location>
        <begin position="33"/>
        <end position="154"/>
    </location>
</feature>